<evidence type="ECO:0000313" key="2">
    <source>
        <dbReference type="Proteomes" id="UP001164746"/>
    </source>
</evidence>
<name>A0ABY7E9E7_MYAAR</name>
<evidence type="ECO:0000313" key="1">
    <source>
        <dbReference type="EMBL" id="WAR05541.1"/>
    </source>
</evidence>
<reference evidence="1" key="1">
    <citation type="submission" date="2022-11" db="EMBL/GenBank/DDBJ databases">
        <title>Centuries of genome instability and evolution in soft-shell clam transmissible cancer (bioRxiv).</title>
        <authorList>
            <person name="Hart S.F.M."/>
            <person name="Yonemitsu M.A."/>
            <person name="Giersch R.M."/>
            <person name="Beal B.F."/>
            <person name="Arriagada G."/>
            <person name="Davis B.W."/>
            <person name="Ostrander E.A."/>
            <person name="Goff S.P."/>
            <person name="Metzger M.J."/>
        </authorList>
    </citation>
    <scope>NUCLEOTIDE SEQUENCE</scope>
    <source>
        <strain evidence="1">MELC-2E11</strain>
        <tissue evidence="1">Siphon/mantle</tissue>
    </source>
</reference>
<protein>
    <submittedName>
        <fullName evidence="1">Uncharacterized protein</fullName>
    </submittedName>
</protein>
<gene>
    <name evidence="1" type="ORF">MAR_020910</name>
</gene>
<accession>A0ABY7E9E7</accession>
<dbReference type="Proteomes" id="UP001164746">
    <property type="component" value="Chromosome 5"/>
</dbReference>
<organism evidence="1 2">
    <name type="scientific">Mya arenaria</name>
    <name type="common">Soft-shell clam</name>
    <dbReference type="NCBI Taxonomy" id="6604"/>
    <lineage>
        <taxon>Eukaryota</taxon>
        <taxon>Metazoa</taxon>
        <taxon>Spiralia</taxon>
        <taxon>Lophotrochozoa</taxon>
        <taxon>Mollusca</taxon>
        <taxon>Bivalvia</taxon>
        <taxon>Autobranchia</taxon>
        <taxon>Heteroconchia</taxon>
        <taxon>Euheterodonta</taxon>
        <taxon>Imparidentia</taxon>
        <taxon>Neoheterodontei</taxon>
        <taxon>Myida</taxon>
        <taxon>Myoidea</taxon>
        <taxon>Myidae</taxon>
        <taxon>Mya</taxon>
    </lineage>
</organism>
<dbReference type="EMBL" id="CP111016">
    <property type="protein sequence ID" value="WAR05541.1"/>
    <property type="molecule type" value="Genomic_DNA"/>
</dbReference>
<sequence length="63" mass="7165">MVTLYGDGVLNGDTDISDRLFPSYNDQRNTIDAYGHTLDNDMDWSSDSNEIENEIISQLILPR</sequence>
<keyword evidence="2" id="KW-1185">Reference proteome</keyword>
<proteinExistence type="predicted"/>